<protein>
    <submittedName>
        <fullName evidence="2">Uncharacterized protein</fullName>
    </submittedName>
</protein>
<evidence type="ECO:0000256" key="1">
    <source>
        <dbReference type="SAM" id="MobiDB-lite"/>
    </source>
</evidence>
<evidence type="ECO:0000313" key="2">
    <source>
        <dbReference type="EMBL" id="JAE23835.1"/>
    </source>
</evidence>
<reference evidence="2" key="2">
    <citation type="journal article" date="2015" name="Data Brief">
        <title>Shoot transcriptome of the giant reed, Arundo donax.</title>
        <authorList>
            <person name="Barrero R.A."/>
            <person name="Guerrero F.D."/>
            <person name="Moolhuijzen P."/>
            <person name="Goolsby J.A."/>
            <person name="Tidwell J."/>
            <person name="Bellgard S.E."/>
            <person name="Bellgard M.I."/>
        </authorList>
    </citation>
    <scope>NUCLEOTIDE SEQUENCE</scope>
    <source>
        <tissue evidence="2">Shoot tissue taken approximately 20 cm above the soil surface</tissue>
    </source>
</reference>
<accession>A0A0A9GFF0</accession>
<feature type="region of interest" description="Disordered" evidence="1">
    <location>
        <begin position="1"/>
        <end position="27"/>
    </location>
</feature>
<name>A0A0A9GFF0_ARUDO</name>
<reference evidence="2" key="1">
    <citation type="submission" date="2014-09" db="EMBL/GenBank/DDBJ databases">
        <authorList>
            <person name="Magalhaes I.L.F."/>
            <person name="Oliveira U."/>
            <person name="Santos F.R."/>
            <person name="Vidigal T.H.D.A."/>
            <person name="Brescovit A.D."/>
            <person name="Santos A.J."/>
        </authorList>
    </citation>
    <scope>NUCLEOTIDE SEQUENCE</scope>
    <source>
        <tissue evidence="2">Shoot tissue taken approximately 20 cm above the soil surface</tissue>
    </source>
</reference>
<dbReference type="EMBL" id="GBRH01174061">
    <property type="protein sequence ID" value="JAE23835.1"/>
    <property type="molecule type" value="Transcribed_RNA"/>
</dbReference>
<proteinExistence type="predicted"/>
<sequence>MERIRSNGPARRNQSRQGSRIRLRLRQ</sequence>
<dbReference type="AlphaFoldDB" id="A0A0A9GFF0"/>
<organism evidence="2">
    <name type="scientific">Arundo donax</name>
    <name type="common">Giant reed</name>
    <name type="synonym">Donax arundinaceus</name>
    <dbReference type="NCBI Taxonomy" id="35708"/>
    <lineage>
        <taxon>Eukaryota</taxon>
        <taxon>Viridiplantae</taxon>
        <taxon>Streptophyta</taxon>
        <taxon>Embryophyta</taxon>
        <taxon>Tracheophyta</taxon>
        <taxon>Spermatophyta</taxon>
        <taxon>Magnoliopsida</taxon>
        <taxon>Liliopsida</taxon>
        <taxon>Poales</taxon>
        <taxon>Poaceae</taxon>
        <taxon>PACMAD clade</taxon>
        <taxon>Arundinoideae</taxon>
        <taxon>Arundineae</taxon>
        <taxon>Arundo</taxon>
    </lineage>
</organism>